<dbReference type="Proteomes" id="UP000006643">
    <property type="component" value="Unassembled WGS sequence"/>
</dbReference>
<reference evidence="3" key="1">
    <citation type="journal article" date="2009" name="Nature">
        <title>Genome sequence and analysis of the Irish potato famine pathogen Phytophthora infestans.</title>
        <authorList>
            <consortium name="The Broad Institute Genome Sequencing Platform"/>
            <person name="Haas B.J."/>
            <person name="Kamoun S."/>
            <person name="Zody M.C."/>
            <person name="Jiang R.H."/>
            <person name="Handsaker R.E."/>
            <person name="Cano L.M."/>
            <person name="Grabherr M."/>
            <person name="Kodira C.D."/>
            <person name="Raffaele S."/>
            <person name="Torto-Alalibo T."/>
            <person name="Bozkurt T.O."/>
            <person name="Ah-Fong A.M."/>
            <person name="Alvarado L."/>
            <person name="Anderson V.L."/>
            <person name="Armstrong M.R."/>
            <person name="Avrova A."/>
            <person name="Baxter L."/>
            <person name="Beynon J."/>
            <person name="Boevink P.C."/>
            <person name="Bollmann S.R."/>
            <person name="Bos J.I."/>
            <person name="Bulone V."/>
            <person name="Cai G."/>
            <person name="Cakir C."/>
            <person name="Carrington J.C."/>
            <person name="Chawner M."/>
            <person name="Conti L."/>
            <person name="Costanzo S."/>
            <person name="Ewan R."/>
            <person name="Fahlgren N."/>
            <person name="Fischbach M.A."/>
            <person name="Fugelstad J."/>
            <person name="Gilroy E.M."/>
            <person name="Gnerre S."/>
            <person name="Green P.J."/>
            <person name="Grenville-Briggs L.J."/>
            <person name="Griffith J."/>
            <person name="Grunwald N.J."/>
            <person name="Horn K."/>
            <person name="Horner N.R."/>
            <person name="Hu C.H."/>
            <person name="Huitema E."/>
            <person name="Jeong D.H."/>
            <person name="Jones A.M."/>
            <person name="Jones J.D."/>
            <person name="Jones R.W."/>
            <person name="Karlsson E.K."/>
            <person name="Kunjeti S.G."/>
            <person name="Lamour K."/>
            <person name="Liu Z."/>
            <person name="Ma L."/>
            <person name="Maclean D."/>
            <person name="Chibucos M.C."/>
            <person name="McDonald H."/>
            <person name="McWalters J."/>
            <person name="Meijer H.J."/>
            <person name="Morgan W."/>
            <person name="Morris P.F."/>
            <person name="Munro C.A."/>
            <person name="O'Neill K."/>
            <person name="Ospina-Giraldo M."/>
            <person name="Pinzon A."/>
            <person name="Pritchard L."/>
            <person name="Ramsahoye B."/>
            <person name="Ren Q."/>
            <person name="Restrepo S."/>
            <person name="Roy S."/>
            <person name="Sadanandom A."/>
            <person name="Savidor A."/>
            <person name="Schornack S."/>
            <person name="Schwartz D.C."/>
            <person name="Schumann U.D."/>
            <person name="Schwessinger B."/>
            <person name="Seyer L."/>
            <person name="Sharpe T."/>
            <person name="Silvar C."/>
            <person name="Song J."/>
            <person name="Studholme D.J."/>
            <person name="Sykes S."/>
            <person name="Thines M."/>
            <person name="van de Vondervoort P.J."/>
            <person name="Phuntumart V."/>
            <person name="Wawra S."/>
            <person name="Weide R."/>
            <person name="Win J."/>
            <person name="Young C."/>
            <person name="Zhou S."/>
            <person name="Fry W."/>
            <person name="Meyers B.C."/>
            <person name="van West P."/>
            <person name="Ristaino J."/>
            <person name="Govers F."/>
            <person name="Birch P.R."/>
            <person name="Whisson S.C."/>
            <person name="Judelson H.S."/>
            <person name="Nusbaum C."/>
        </authorList>
    </citation>
    <scope>NUCLEOTIDE SEQUENCE [LARGE SCALE GENOMIC DNA]</scope>
    <source>
        <strain evidence="3">T30-4</strain>
    </source>
</reference>
<dbReference type="VEuPathDB" id="FungiDB:PITG_11732"/>
<dbReference type="RefSeq" id="XP_002901253.1">
    <property type="nucleotide sequence ID" value="XM_002901207.1"/>
</dbReference>
<evidence type="ECO:0000256" key="1">
    <source>
        <dbReference type="SAM" id="MobiDB-lite"/>
    </source>
</evidence>
<proteinExistence type="predicted"/>
<gene>
    <name evidence="2" type="ORF">PITG_11732</name>
</gene>
<sequence length="87" mass="9729">MPPPPAAPRVSARGNLPQASSRGHLAAAGRPNDREFLGAPGAASCSLQREFHCETPCLIEKQFIPLRRTVSSQQTSYDWTYLRWHRK</sequence>
<organism evidence="2 3">
    <name type="scientific">Phytophthora infestans (strain T30-4)</name>
    <name type="common">Potato late blight agent</name>
    <dbReference type="NCBI Taxonomy" id="403677"/>
    <lineage>
        <taxon>Eukaryota</taxon>
        <taxon>Sar</taxon>
        <taxon>Stramenopiles</taxon>
        <taxon>Oomycota</taxon>
        <taxon>Peronosporomycetes</taxon>
        <taxon>Peronosporales</taxon>
        <taxon>Peronosporaceae</taxon>
        <taxon>Phytophthora</taxon>
    </lineage>
</organism>
<feature type="region of interest" description="Disordered" evidence="1">
    <location>
        <begin position="1"/>
        <end position="33"/>
    </location>
</feature>
<evidence type="ECO:0000313" key="2">
    <source>
        <dbReference type="EMBL" id="EEY59239.1"/>
    </source>
</evidence>
<dbReference type="AlphaFoldDB" id="D0NIF4"/>
<dbReference type="InParanoid" id="D0NIF4"/>
<dbReference type="KEGG" id="pif:PITG_11732"/>
<protein>
    <submittedName>
        <fullName evidence="2">Uncharacterized protein</fullName>
    </submittedName>
</protein>
<evidence type="ECO:0000313" key="3">
    <source>
        <dbReference type="Proteomes" id="UP000006643"/>
    </source>
</evidence>
<dbReference type="HOGENOM" id="CLU_2488270_0_0_1"/>
<dbReference type="EMBL" id="DS028139">
    <property type="protein sequence ID" value="EEY59239.1"/>
    <property type="molecule type" value="Genomic_DNA"/>
</dbReference>
<keyword evidence="3" id="KW-1185">Reference proteome</keyword>
<dbReference type="GeneID" id="9470773"/>
<accession>D0NIF4</accession>
<name>D0NIF4_PHYIT</name>